<comment type="caution">
    <text evidence="1">The sequence shown here is derived from an EMBL/GenBank/DDBJ whole genome shotgun (WGS) entry which is preliminary data.</text>
</comment>
<sequence length="161" mass="17668">MPILDSPDLPAMLVTLDEQEARLRFASFGHDDAYTVGSRLIDLARSRGLTISTSIWLGEQRVFQAALAGTSADNDGWMDRKCATVRRFDVSSLLIMKRMEAYGVDDPARARMVDPMAYAFNGGAVPLRIGPTQVGVMVASGVNDFVEHDLVVEVLDEHLAR</sequence>
<dbReference type="OrthoDB" id="9815315at2"/>
<gene>
    <name evidence="1" type="ORF">C8E83_0549</name>
</gene>
<accession>A0A495IEM3</accession>
<evidence type="ECO:0000313" key="1">
    <source>
        <dbReference type="EMBL" id="RKR73456.1"/>
    </source>
</evidence>
<protein>
    <submittedName>
        <fullName evidence="1">Uncharacterized protein (UPF0303 family)</fullName>
    </submittedName>
</protein>
<dbReference type="PANTHER" id="PTHR28255">
    <property type="match status" value="1"/>
</dbReference>
<dbReference type="AlphaFoldDB" id="A0A495IEM3"/>
<dbReference type="InterPro" id="IPR010371">
    <property type="entry name" value="YBR137W-like"/>
</dbReference>
<proteinExistence type="predicted"/>
<name>A0A495IEM3_9MICO</name>
<dbReference type="Gene3D" id="3.30.450.150">
    <property type="entry name" value="Haem-degrading domain"/>
    <property type="match status" value="1"/>
</dbReference>
<dbReference type="Pfam" id="PF03928">
    <property type="entry name" value="HbpS-like"/>
    <property type="match status" value="1"/>
</dbReference>
<dbReference type="InterPro" id="IPR038084">
    <property type="entry name" value="PduO/GlcC-like_sf"/>
</dbReference>
<organism evidence="1 2">
    <name type="scientific">Frondihabitans australicus</name>
    <dbReference type="NCBI Taxonomy" id="386892"/>
    <lineage>
        <taxon>Bacteria</taxon>
        <taxon>Bacillati</taxon>
        <taxon>Actinomycetota</taxon>
        <taxon>Actinomycetes</taxon>
        <taxon>Micrococcales</taxon>
        <taxon>Microbacteriaceae</taxon>
        <taxon>Frondihabitans</taxon>
    </lineage>
</organism>
<dbReference type="RefSeq" id="WP_121368320.1">
    <property type="nucleotide sequence ID" value="NZ_RBKS01000001.1"/>
</dbReference>
<dbReference type="EMBL" id="RBKS01000001">
    <property type="protein sequence ID" value="RKR73456.1"/>
    <property type="molecule type" value="Genomic_DNA"/>
</dbReference>
<reference evidence="1 2" key="1">
    <citation type="submission" date="2018-10" db="EMBL/GenBank/DDBJ databases">
        <title>Sequencing the genomes of 1000 actinobacteria strains.</title>
        <authorList>
            <person name="Klenk H.-P."/>
        </authorList>
    </citation>
    <scope>NUCLEOTIDE SEQUENCE [LARGE SCALE GENOMIC DNA]</scope>
    <source>
        <strain evidence="1 2">DSM 17894</strain>
    </source>
</reference>
<dbReference type="Proteomes" id="UP000280008">
    <property type="component" value="Unassembled WGS sequence"/>
</dbReference>
<dbReference type="PANTHER" id="PTHR28255:SF1">
    <property type="entry name" value="UPF0303 PROTEIN YBR137W"/>
    <property type="match status" value="1"/>
</dbReference>
<keyword evidence="2" id="KW-1185">Reference proteome</keyword>
<dbReference type="InterPro" id="IPR005624">
    <property type="entry name" value="PduO/GlcC-like"/>
</dbReference>
<dbReference type="SUPFAM" id="SSF143744">
    <property type="entry name" value="GlcG-like"/>
    <property type="match status" value="1"/>
</dbReference>
<evidence type="ECO:0000313" key="2">
    <source>
        <dbReference type="Proteomes" id="UP000280008"/>
    </source>
</evidence>